<evidence type="ECO:0000313" key="2">
    <source>
        <dbReference type="Proteomes" id="UP001501495"/>
    </source>
</evidence>
<accession>A0ABP7XV41</accession>
<evidence type="ECO:0000313" key="1">
    <source>
        <dbReference type="EMBL" id="GAA4126419.1"/>
    </source>
</evidence>
<organism evidence="1 2">
    <name type="scientific">Nocardioides fonticola</name>
    <dbReference type="NCBI Taxonomy" id="450363"/>
    <lineage>
        <taxon>Bacteria</taxon>
        <taxon>Bacillati</taxon>
        <taxon>Actinomycetota</taxon>
        <taxon>Actinomycetes</taxon>
        <taxon>Propionibacteriales</taxon>
        <taxon>Nocardioidaceae</taxon>
        <taxon>Nocardioides</taxon>
    </lineage>
</organism>
<reference evidence="2" key="1">
    <citation type="journal article" date="2019" name="Int. J. Syst. Evol. Microbiol.">
        <title>The Global Catalogue of Microorganisms (GCM) 10K type strain sequencing project: providing services to taxonomists for standard genome sequencing and annotation.</title>
        <authorList>
            <consortium name="The Broad Institute Genomics Platform"/>
            <consortium name="The Broad Institute Genome Sequencing Center for Infectious Disease"/>
            <person name="Wu L."/>
            <person name="Ma J."/>
        </authorList>
    </citation>
    <scope>NUCLEOTIDE SEQUENCE [LARGE SCALE GENOMIC DNA]</scope>
    <source>
        <strain evidence="2">JCM 16703</strain>
    </source>
</reference>
<dbReference type="Proteomes" id="UP001501495">
    <property type="component" value="Unassembled WGS sequence"/>
</dbReference>
<dbReference type="EMBL" id="BAAAZH010000028">
    <property type="protein sequence ID" value="GAA4126419.1"/>
    <property type="molecule type" value="Genomic_DNA"/>
</dbReference>
<comment type="caution">
    <text evidence="1">The sequence shown here is derived from an EMBL/GenBank/DDBJ whole genome shotgun (WGS) entry which is preliminary data.</text>
</comment>
<proteinExistence type="predicted"/>
<gene>
    <name evidence="1" type="ORF">GCM10022215_36000</name>
</gene>
<protein>
    <submittedName>
        <fullName evidence="1">Uncharacterized protein</fullName>
    </submittedName>
</protein>
<name>A0ABP7XV41_9ACTN</name>
<keyword evidence="2" id="KW-1185">Reference proteome</keyword>
<sequence>MLNLTRGWGPIVLPLVSFLQVIAGEQSALSSDEFWSDVAVGVAAWLTAEVVHSTCANRDPESQQLNCLEQPQWTWEAWRDV</sequence>